<dbReference type="PANTHER" id="PTHR33077">
    <property type="entry name" value="PROTEIN TIFY 4A-RELATED-RELATED"/>
    <property type="match status" value="1"/>
</dbReference>
<comment type="domain">
    <text evidence="2">The jas domain is required for interaction with COI1.</text>
</comment>
<dbReference type="InterPro" id="IPR018467">
    <property type="entry name" value="CCT_CS"/>
</dbReference>
<sequence>MSRAPVELDFFGMEKETGSSSKSQFQKFLHRQRSLGGIQAGISKINPEILKSVISSASLNQNSPNVSFPGSKKSYSVPSTPKASRNILLRHLPVYMPVSGSSEDPKQPTTPLTIFYNGMVAVFDVPENKAEAIIKLAEQGNMKSVESPEPKSVGSSDDQQKLLETLNGDLPMYRRKSLQRFLEKRKERITSLTCSSSMGIYHQIRLKTLINFCQCDAATDATTDTERLTALVSLLIKTLDFDYHQ</sequence>
<gene>
    <name evidence="5" type="ORF">HS088_TW06G00559</name>
</gene>
<dbReference type="GO" id="GO:0005634">
    <property type="term" value="C:nucleus"/>
    <property type="evidence" value="ECO:0007669"/>
    <property type="project" value="UniProtKB-SubCell"/>
</dbReference>
<dbReference type="Pfam" id="PF09425">
    <property type="entry name" value="Jas_motif"/>
    <property type="match status" value="1"/>
</dbReference>
<dbReference type="FunCoup" id="A0A7J7DJB0">
    <property type="interactions" value="308"/>
</dbReference>
<keyword evidence="2" id="KW-0539">Nucleus</keyword>
<dbReference type="InParanoid" id="A0A7J7DJB0"/>
<evidence type="ECO:0000313" key="6">
    <source>
        <dbReference type="Proteomes" id="UP000593562"/>
    </source>
</evidence>
<dbReference type="AlphaFoldDB" id="A0A7J7DJB0"/>
<dbReference type="InterPro" id="IPR040390">
    <property type="entry name" value="TIFY/JAZ"/>
</dbReference>
<evidence type="ECO:0000259" key="4">
    <source>
        <dbReference type="PROSITE" id="PS51320"/>
    </source>
</evidence>
<comment type="similarity">
    <text evidence="1 2">Belongs to the TIFY/JAZ family.</text>
</comment>
<evidence type="ECO:0000256" key="2">
    <source>
        <dbReference type="RuleBase" id="RU369065"/>
    </source>
</evidence>
<comment type="function">
    <text evidence="2">Repressor of jasmonate responses.</text>
</comment>
<dbReference type="InterPro" id="IPR010399">
    <property type="entry name" value="Tify_dom"/>
</dbReference>
<accession>A0A7J7DJB0</accession>
<evidence type="ECO:0000256" key="3">
    <source>
        <dbReference type="SAM" id="MobiDB-lite"/>
    </source>
</evidence>
<dbReference type="GO" id="GO:0031347">
    <property type="term" value="P:regulation of defense response"/>
    <property type="evidence" value="ECO:0007669"/>
    <property type="project" value="UniProtKB-UniRule"/>
</dbReference>
<evidence type="ECO:0000256" key="1">
    <source>
        <dbReference type="ARBA" id="ARBA00008614"/>
    </source>
</evidence>
<dbReference type="GO" id="GO:0009611">
    <property type="term" value="P:response to wounding"/>
    <property type="evidence" value="ECO:0007669"/>
    <property type="project" value="UniProtKB-UniRule"/>
</dbReference>
<dbReference type="PANTHER" id="PTHR33077:SF5">
    <property type="entry name" value="PROTEIN TIFY 9"/>
    <property type="match status" value="1"/>
</dbReference>
<dbReference type="Proteomes" id="UP000593562">
    <property type="component" value="Unassembled WGS sequence"/>
</dbReference>
<keyword evidence="6" id="KW-1185">Reference proteome</keyword>
<comment type="subcellular location">
    <subcellularLocation>
        <location evidence="2">Nucleus</location>
    </subcellularLocation>
</comment>
<dbReference type="EMBL" id="JAAARO010000006">
    <property type="protein sequence ID" value="KAF5746388.1"/>
    <property type="molecule type" value="Genomic_DNA"/>
</dbReference>
<reference evidence="5 6" key="1">
    <citation type="journal article" date="2020" name="Nat. Commun.">
        <title>Genome of Tripterygium wilfordii and identification of cytochrome P450 involved in triptolide biosynthesis.</title>
        <authorList>
            <person name="Tu L."/>
            <person name="Su P."/>
            <person name="Zhang Z."/>
            <person name="Gao L."/>
            <person name="Wang J."/>
            <person name="Hu T."/>
            <person name="Zhou J."/>
            <person name="Zhang Y."/>
            <person name="Zhao Y."/>
            <person name="Liu Y."/>
            <person name="Song Y."/>
            <person name="Tong Y."/>
            <person name="Lu Y."/>
            <person name="Yang J."/>
            <person name="Xu C."/>
            <person name="Jia M."/>
            <person name="Peters R.J."/>
            <person name="Huang L."/>
            <person name="Gao W."/>
        </authorList>
    </citation>
    <scope>NUCLEOTIDE SEQUENCE [LARGE SCALE GENOMIC DNA]</scope>
    <source>
        <strain evidence="6">cv. XIE 37</strain>
        <tissue evidence="5">Leaf</tissue>
    </source>
</reference>
<dbReference type="PROSITE" id="PS51320">
    <property type="entry name" value="TIFY"/>
    <property type="match status" value="1"/>
</dbReference>
<dbReference type="SMART" id="SM00979">
    <property type="entry name" value="TIFY"/>
    <property type="match status" value="1"/>
</dbReference>
<feature type="domain" description="Tify" evidence="4">
    <location>
        <begin position="105"/>
        <end position="139"/>
    </location>
</feature>
<keyword evidence="2" id="KW-1184">Jasmonic acid signaling pathway</keyword>
<feature type="region of interest" description="Disordered" evidence="3">
    <location>
        <begin position="61"/>
        <end position="80"/>
    </location>
</feature>
<dbReference type="GO" id="GO:2000022">
    <property type="term" value="P:regulation of jasmonic acid mediated signaling pathway"/>
    <property type="evidence" value="ECO:0007669"/>
    <property type="project" value="UniProtKB-UniRule"/>
</dbReference>
<organism evidence="5 6">
    <name type="scientific">Tripterygium wilfordii</name>
    <name type="common">Thunder God vine</name>
    <dbReference type="NCBI Taxonomy" id="458696"/>
    <lineage>
        <taxon>Eukaryota</taxon>
        <taxon>Viridiplantae</taxon>
        <taxon>Streptophyta</taxon>
        <taxon>Embryophyta</taxon>
        <taxon>Tracheophyta</taxon>
        <taxon>Spermatophyta</taxon>
        <taxon>Magnoliopsida</taxon>
        <taxon>eudicotyledons</taxon>
        <taxon>Gunneridae</taxon>
        <taxon>Pentapetalae</taxon>
        <taxon>rosids</taxon>
        <taxon>fabids</taxon>
        <taxon>Celastrales</taxon>
        <taxon>Celastraceae</taxon>
        <taxon>Tripterygium</taxon>
    </lineage>
</organism>
<protein>
    <recommendedName>
        <fullName evidence="2">Protein TIFY</fullName>
    </recommendedName>
    <alternativeName>
        <fullName evidence="2">Jasmonate ZIM domain-containing protein</fullName>
    </alternativeName>
</protein>
<evidence type="ECO:0000313" key="5">
    <source>
        <dbReference type="EMBL" id="KAF5746388.1"/>
    </source>
</evidence>
<dbReference type="Pfam" id="PF06200">
    <property type="entry name" value="tify"/>
    <property type="match status" value="1"/>
</dbReference>
<comment type="caution">
    <text evidence="5">The sequence shown here is derived from an EMBL/GenBank/DDBJ whole genome shotgun (WGS) entry which is preliminary data.</text>
</comment>
<proteinExistence type="inferred from homology"/>
<name>A0A7J7DJB0_TRIWF</name>